<dbReference type="OrthoDB" id="6425131at2759"/>
<name>A0A4Y2U326_ARAVE</name>
<evidence type="ECO:0000259" key="1">
    <source>
        <dbReference type="PROSITE" id="PS50127"/>
    </source>
</evidence>
<dbReference type="PROSITE" id="PS50127">
    <property type="entry name" value="UBC_2"/>
    <property type="match status" value="1"/>
</dbReference>
<reference evidence="2 3" key="1">
    <citation type="journal article" date="2019" name="Sci. Rep.">
        <title>Orb-weaving spider Araneus ventricosus genome elucidates the spidroin gene catalogue.</title>
        <authorList>
            <person name="Kono N."/>
            <person name="Nakamura H."/>
            <person name="Ohtoshi R."/>
            <person name="Moran D.A.P."/>
            <person name="Shinohara A."/>
            <person name="Yoshida Y."/>
            <person name="Fujiwara M."/>
            <person name="Mori M."/>
            <person name="Tomita M."/>
            <person name="Arakawa K."/>
        </authorList>
    </citation>
    <scope>NUCLEOTIDE SEQUENCE [LARGE SCALE GENOMIC DNA]</scope>
</reference>
<proteinExistence type="predicted"/>
<organism evidence="2 3">
    <name type="scientific">Araneus ventricosus</name>
    <name type="common">Orbweaver spider</name>
    <name type="synonym">Epeira ventricosa</name>
    <dbReference type="NCBI Taxonomy" id="182803"/>
    <lineage>
        <taxon>Eukaryota</taxon>
        <taxon>Metazoa</taxon>
        <taxon>Ecdysozoa</taxon>
        <taxon>Arthropoda</taxon>
        <taxon>Chelicerata</taxon>
        <taxon>Arachnida</taxon>
        <taxon>Araneae</taxon>
        <taxon>Araneomorphae</taxon>
        <taxon>Entelegynae</taxon>
        <taxon>Araneoidea</taxon>
        <taxon>Araneidae</taxon>
        <taxon>Araneus</taxon>
    </lineage>
</organism>
<evidence type="ECO:0000313" key="3">
    <source>
        <dbReference type="Proteomes" id="UP000499080"/>
    </source>
</evidence>
<comment type="caution">
    <text evidence="2">The sequence shown here is derived from an EMBL/GenBank/DDBJ whole genome shotgun (WGS) entry which is preliminary data.</text>
</comment>
<dbReference type="InterPro" id="IPR016135">
    <property type="entry name" value="UBQ-conjugating_enzyme/RWD"/>
</dbReference>
<accession>A0A4Y2U326</accession>
<dbReference type="Gene3D" id="3.10.110.10">
    <property type="entry name" value="Ubiquitin Conjugating Enzyme"/>
    <property type="match status" value="1"/>
</dbReference>
<dbReference type="EMBL" id="BGPR01033471">
    <property type="protein sequence ID" value="GBO07415.1"/>
    <property type="molecule type" value="Genomic_DNA"/>
</dbReference>
<dbReference type="SUPFAM" id="SSF54495">
    <property type="entry name" value="UBC-like"/>
    <property type="match status" value="1"/>
</dbReference>
<protein>
    <submittedName>
        <fullName evidence="2">Ubiquitin-conjugating enzyme E2 35</fullName>
    </submittedName>
</protein>
<dbReference type="InterPro" id="IPR000608">
    <property type="entry name" value="UBC"/>
</dbReference>
<feature type="domain" description="UBC core" evidence="1">
    <location>
        <begin position="12"/>
        <end position="167"/>
    </location>
</feature>
<dbReference type="PANTHER" id="PTHR24068">
    <property type="entry name" value="UBIQUITIN-CONJUGATING ENZYME E2"/>
    <property type="match status" value="1"/>
</dbReference>
<evidence type="ECO:0000313" key="2">
    <source>
        <dbReference type="EMBL" id="GBO07415.1"/>
    </source>
</evidence>
<sequence>MVIVGSGTEPPVGVYELLDKFPITESELRNRFWLARRNIHFQADPDNPRVFDVTMTGPEHSPYEGMEFELELFVPDNYPLVPPVVRFLTKIKHPQIDDFGYIRSDFLGSRWTPSFGIHLSLLIVLELLREPKDERLSEEAGQCFDMVDEKKQNQVEKICLDFLRLSL</sequence>
<dbReference type="AlphaFoldDB" id="A0A4Y2U326"/>
<gene>
    <name evidence="2" type="primary">UBC35</name>
    <name evidence="2" type="ORF">AVEN_267023_1</name>
</gene>
<dbReference type="SMART" id="SM00212">
    <property type="entry name" value="UBCc"/>
    <property type="match status" value="1"/>
</dbReference>
<dbReference type="Pfam" id="PF00179">
    <property type="entry name" value="UQ_con"/>
    <property type="match status" value="1"/>
</dbReference>
<dbReference type="Proteomes" id="UP000499080">
    <property type="component" value="Unassembled WGS sequence"/>
</dbReference>
<keyword evidence="3" id="KW-1185">Reference proteome</keyword>